<dbReference type="Pfam" id="PF00595">
    <property type="entry name" value="PDZ"/>
    <property type="match status" value="1"/>
</dbReference>
<feature type="domain" description="PDZ" evidence="1">
    <location>
        <begin position="1"/>
        <end position="50"/>
    </location>
</feature>
<reference evidence="2 4" key="1">
    <citation type="journal article" date="2013" name="Genome Biol.">
        <title>Draft genome of the mountain pine beetle, Dendroctonus ponderosae Hopkins, a major forest pest.</title>
        <authorList>
            <person name="Keeling C.I."/>
            <person name="Yuen M.M."/>
            <person name="Liao N.Y."/>
            <person name="Docking T.R."/>
            <person name="Chan S.K."/>
            <person name="Taylor G.A."/>
            <person name="Palmquist D.L."/>
            <person name="Jackman S.D."/>
            <person name="Nguyen A."/>
            <person name="Li M."/>
            <person name="Henderson H."/>
            <person name="Janes J.K."/>
            <person name="Zhao Y."/>
            <person name="Pandoh P."/>
            <person name="Moore R."/>
            <person name="Sperling F.A."/>
            <person name="Huber D.P."/>
            <person name="Birol I."/>
            <person name="Jones S.J."/>
            <person name="Bohlmann J."/>
        </authorList>
    </citation>
    <scope>NUCLEOTIDE SEQUENCE</scope>
</reference>
<feature type="non-terminal residue" evidence="2">
    <location>
        <position position="1"/>
    </location>
</feature>
<dbReference type="PANTHER" id="PTHR19964">
    <property type="entry name" value="MULTIPLE PDZ DOMAIN PROTEIN"/>
    <property type="match status" value="1"/>
</dbReference>
<dbReference type="EMBL" id="KB632173">
    <property type="protein sequence ID" value="ERL89561.1"/>
    <property type="molecule type" value="Genomic_DNA"/>
</dbReference>
<accession>N6UKP9</accession>
<evidence type="ECO:0000313" key="2">
    <source>
        <dbReference type="EMBL" id="ENN81236.1"/>
    </source>
</evidence>
<name>N6UKP9_DENPD</name>
<evidence type="ECO:0000313" key="3">
    <source>
        <dbReference type="EMBL" id="ERL89561.1"/>
    </source>
</evidence>
<dbReference type="STRING" id="77166.N6UKP9"/>
<dbReference type="AlphaFoldDB" id="N6UKP9"/>
<proteinExistence type="predicted"/>
<dbReference type="SUPFAM" id="SSF50156">
    <property type="entry name" value="PDZ domain-like"/>
    <property type="match status" value="1"/>
</dbReference>
<dbReference type="EMBL" id="KB740150">
    <property type="protein sequence ID" value="ENN81236.1"/>
    <property type="molecule type" value="Genomic_DNA"/>
</dbReference>
<dbReference type="Gene3D" id="2.30.42.10">
    <property type="match status" value="1"/>
</dbReference>
<protein>
    <recommendedName>
        <fullName evidence="1">PDZ domain-containing protein</fullName>
    </recommendedName>
</protein>
<gene>
    <name evidence="3" type="ORF">D910_06926</name>
    <name evidence="2" type="ORF">YQE_02330</name>
</gene>
<evidence type="ECO:0000259" key="1">
    <source>
        <dbReference type="PROSITE" id="PS50106"/>
    </source>
</evidence>
<organism evidence="2">
    <name type="scientific">Dendroctonus ponderosae</name>
    <name type="common">Mountain pine beetle</name>
    <dbReference type="NCBI Taxonomy" id="77166"/>
    <lineage>
        <taxon>Eukaryota</taxon>
        <taxon>Metazoa</taxon>
        <taxon>Ecdysozoa</taxon>
        <taxon>Arthropoda</taxon>
        <taxon>Hexapoda</taxon>
        <taxon>Insecta</taxon>
        <taxon>Pterygota</taxon>
        <taxon>Neoptera</taxon>
        <taxon>Endopterygota</taxon>
        <taxon>Coleoptera</taxon>
        <taxon>Polyphaga</taxon>
        <taxon>Cucujiformia</taxon>
        <taxon>Curculionidae</taxon>
        <taxon>Scolytinae</taxon>
        <taxon>Dendroctonus</taxon>
    </lineage>
</organism>
<dbReference type="OrthoDB" id="6022242at2759"/>
<dbReference type="Proteomes" id="UP000030742">
    <property type="component" value="Unassembled WGS sequence"/>
</dbReference>
<dbReference type="PROSITE" id="PS50106">
    <property type="entry name" value="PDZ"/>
    <property type="match status" value="1"/>
</dbReference>
<dbReference type="HOGENOM" id="CLU_2724816_0_0_1"/>
<dbReference type="PANTHER" id="PTHR19964:SF92">
    <property type="entry name" value="PATJ HOMOLOG"/>
    <property type="match status" value="1"/>
</dbReference>
<sequence>MFVGNDGRLQSGDHILQIGEVNLRGLGSEQVASVLRQCGVHVRMVVARPVESTTADIQLEMNQTDFTVAFIN</sequence>
<dbReference type="InterPro" id="IPR036034">
    <property type="entry name" value="PDZ_sf"/>
</dbReference>
<evidence type="ECO:0000313" key="4">
    <source>
        <dbReference type="Proteomes" id="UP000030742"/>
    </source>
</evidence>
<dbReference type="InterPro" id="IPR001478">
    <property type="entry name" value="PDZ"/>
</dbReference>
<dbReference type="InterPro" id="IPR051342">
    <property type="entry name" value="PDZ_scaffold"/>
</dbReference>